<keyword evidence="4" id="KW-0540">Nuclease</keyword>
<dbReference type="SUPFAM" id="SSF56672">
    <property type="entry name" value="DNA/RNA polymerases"/>
    <property type="match status" value="1"/>
</dbReference>
<reference evidence="13 14" key="1">
    <citation type="submission" date="2018-03" db="EMBL/GenBank/DDBJ databases">
        <title>Draft genome sequence of Rohu Carp (Labeo rohita).</title>
        <authorList>
            <person name="Das P."/>
            <person name="Kushwaha B."/>
            <person name="Joshi C.G."/>
            <person name="Kumar D."/>
            <person name="Nagpure N.S."/>
            <person name="Sahoo L."/>
            <person name="Das S.P."/>
            <person name="Bit A."/>
            <person name="Patnaik S."/>
            <person name="Meher P.K."/>
            <person name="Jayasankar P."/>
            <person name="Koringa P.G."/>
            <person name="Patel N.V."/>
            <person name="Hinsu A.T."/>
            <person name="Kumar R."/>
            <person name="Pandey M."/>
            <person name="Agarwal S."/>
            <person name="Srivastava S."/>
            <person name="Singh M."/>
            <person name="Iquebal M.A."/>
            <person name="Jaiswal S."/>
            <person name="Angadi U.B."/>
            <person name="Kumar N."/>
            <person name="Raza M."/>
            <person name="Shah T.M."/>
            <person name="Rai A."/>
            <person name="Jena J.K."/>
        </authorList>
    </citation>
    <scope>NUCLEOTIDE SEQUENCE [LARGE SCALE GENOMIC DNA]</scope>
    <source>
        <strain evidence="13">DASCIFA01</strain>
        <tissue evidence="13">Testis</tissue>
    </source>
</reference>
<keyword evidence="3" id="KW-0548">Nucleotidyltransferase</keyword>
<dbReference type="PANTHER" id="PTHR37984">
    <property type="entry name" value="PROTEIN CBG26694"/>
    <property type="match status" value="1"/>
</dbReference>
<accession>A0A498MRE9</accession>
<dbReference type="InterPro" id="IPR036875">
    <property type="entry name" value="Znf_CCHC_sf"/>
</dbReference>
<dbReference type="GO" id="GO:0003964">
    <property type="term" value="F:RNA-directed DNA polymerase activity"/>
    <property type="evidence" value="ECO:0007669"/>
    <property type="project" value="UniProtKB-KW"/>
</dbReference>
<evidence type="ECO:0000313" key="14">
    <source>
        <dbReference type="Proteomes" id="UP000290572"/>
    </source>
</evidence>
<dbReference type="InterPro" id="IPR041588">
    <property type="entry name" value="Integrase_H2C2"/>
</dbReference>
<dbReference type="InterPro" id="IPR036397">
    <property type="entry name" value="RNaseH_sf"/>
</dbReference>
<keyword evidence="9" id="KW-0863">Zinc-finger</keyword>
<dbReference type="GO" id="GO:0003676">
    <property type="term" value="F:nucleic acid binding"/>
    <property type="evidence" value="ECO:0007669"/>
    <property type="project" value="InterPro"/>
</dbReference>
<organism evidence="13 14">
    <name type="scientific">Labeo rohita</name>
    <name type="common">Indian major carp</name>
    <name type="synonym">Cyprinus rohita</name>
    <dbReference type="NCBI Taxonomy" id="84645"/>
    <lineage>
        <taxon>Eukaryota</taxon>
        <taxon>Metazoa</taxon>
        <taxon>Chordata</taxon>
        <taxon>Craniata</taxon>
        <taxon>Vertebrata</taxon>
        <taxon>Euteleostomi</taxon>
        <taxon>Actinopterygii</taxon>
        <taxon>Neopterygii</taxon>
        <taxon>Teleostei</taxon>
        <taxon>Ostariophysi</taxon>
        <taxon>Cypriniformes</taxon>
        <taxon>Cyprinidae</taxon>
        <taxon>Labeoninae</taxon>
        <taxon>Labeonini</taxon>
        <taxon>Labeo</taxon>
    </lineage>
</organism>
<keyword evidence="9" id="KW-0479">Metal-binding</keyword>
<dbReference type="STRING" id="84645.A0A498MRE9"/>
<keyword evidence="7" id="KW-0695">RNA-directed DNA polymerase</keyword>
<dbReference type="InterPro" id="IPR012337">
    <property type="entry name" value="RNaseH-like_sf"/>
</dbReference>
<dbReference type="CDD" id="cd09274">
    <property type="entry name" value="RNase_HI_RT_Ty3"/>
    <property type="match status" value="1"/>
</dbReference>
<evidence type="ECO:0000256" key="9">
    <source>
        <dbReference type="PROSITE-ProRule" id="PRU00047"/>
    </source>
</evidence>
<dbReference type="FunFam" id="3.30.420.10:FF:000063">
    <property type="entry name" value="Retrovirus-related Pol polyprotein from transposon 297-like Protein"/>
    <property type="match status" value="1"/>
</dbReference>
<protein>
    <recommendedName>
        <fullName evidence="8">Gypsy retrotransposon integrase-like protein 1</fullName>
        <ecNumber evidence="1">2.7.7.49</ecNumber>
    </recommendedName>
</protein>
<dbReference type="InterPro" id="IPR043128">
    <property type="entry name" value="Rev_trsase/Diguanyl_cyclase"/>
</dbReference>
<dbReference type="GO" id="GO:0004519">
    <property type="term" value="F:endonuclease activity"/>
    <property type="evidence" value="ECO:0007669"/>
    <property type="project" value="UniProtKB-KW"/>
</dbReference>
<dbReference type="Pfam" id="PF00098">
    <property type="entry name" value="zf-CCHC"/>
    <property type="match status" value="1"/>
</dbReference>
<evidence type="ECO:0000256" key="5">
    <source>
        <dbReference type="ARBA" id="ARBA00022759"/>
    </source>
</evidence>
<evidence type="ECO:0000256" key="10">
    <source>
        <dbReference type="SAM" id="MobiDB-lite"/>
    </source>
</evidence>
<evidence type="ECO:0000256" key="8">
    <source>
        <dbReference type="ARBA" id="ARBA00039658"/>
    </source>
</evidence>
<dbReference type="AlphaFoldDB" id="A0A498MRE9"/>
<dbReference type="PROSITE" id="PS50994">
    <property type="entry name" value="INTEGRASE"/>
    <property type="match status" value="1"/>
</dbReference>
<gene>
    <name evidence="13" type="ORF">ROHU_025651</name>
</gene>
<dbReference type="Pfam" id="PF17917">
    <property type="entry name" value="RT_RNaseH"/>
    <property type="match status" value="1"/>
</dbReference>
<dbReference type="PANTHER" id="PTHR37984:SF10">
    <property type="entry name" value="RIBONUCLEASE H"/>
    <property type="match status" value="1"/>
</dbReference>
<dbReference type="InterPro" id="IPR001584">
    <property type="entry name" value="Integrase_cat-core"/>
</dbReference>
<name>A0A498MRE9_LABRO</name>
<dbReference type="InterPro" id="IPR043502">
    <property type="entry name" value="DNA/RNA_pol_sf"/>
</dbReference>
<feature type="region of interest" description="Disordered" evidence="10">
    <location>
        <begin position="943"/>
        <end position="980"/>
    </location>
</feature>
<dbReference type="SUPFAM" id="SSF50630">
    <property type="entry name" value="Acid proteases"/>
    <property type="match status" value="1"/>
</dbReference>
<comment type="caution">
    <text evidence="13">The sequence shown here is derived from an EMBL/GenBank/DDBJ whole genome shotgun (WGS) entry which is preliminary data.</text>
</comment>
<dbReference type="Gene3D" id="3.10.10.10">
    <property type="entry name" value="HIV Type 1 Reverse Transcriptase, subunit A, domain 1"/>
    <property type="match status" value="1"/>
</dbReference>
<evidence type="ECO:0000256" key="2">
    <source>
        <dbReference type="ARBA" id="ARBA00022679"/>
    </source>
</evidence>
<dbReference type="InterPro" id="IPR041373">
    <property type="entry name" value="RT_RNaseH"/>
</dbReference>
<dbReference type="Gene3D" id="3.30.70.270">
    <property type="match status" value="1"/>
</dbReference>
<feature type="compositionally biased region" description="Basic residues" evidence="10">
    <location>
        <begin position="968"/>
        <end position="980"/>
    </location>
</feature>
<dbReference type="Proteomes" id="UP000290572">
    <property type="component" value="Unassembled WGS sequence"/>
</dbReference>
<evidence type="ECO:0000256" key="1">
    <source>
        <dbReference type="ARBA" id="ARBA00012493"/>
    </source>
</evidence>
<dbReference type="InterPro" id="IPR021109">
    <property type="entry name" value="Peptidase_aspartic_dom_sf"/>
</dbReference>
<feature type="domain" description="CCHC-type" evidence="11">
    <location>
        <begin position="98"/>
        <end position="112"/>
    </location>
</feature>
<dbReference type="GO" id="GO:0016787">
    <property type="term" value="F:hydrolase activity"/>
    <property type="evidence" value="ECO:0007669"/>
    <property type="project" value="UniProtKB-KW"/>
</dbReference>
<dbReference type="Pfam" id="PF17921">
    <property type="entry name" value="Integrase_H2C2"/>
    <property type="match status" value="1"/>
</dbReference>
<keyword evidence="5" id="KW-0255">Endonuclease</keyword>
<evidence type="ECO:0000256" key="3">
    <source>
        <dbReference type="ARBA" id="ARBA00022695"/>
    </source>
</evidence>
<evidence type="ECO:0000259" key="12">
    <source>
        <dbReference type="PROSITE" id="PS50994"/>
    </source>
</evidence>
<feature type="domain" description="Integrase catalytic" evidence="12">
    <location>
        <begin position="680"/>
        <end position="831"/>
    </location>
</feature>
<keyword evidence="9" id="KW-0862">Zinc</keyword>
<dbReference type="EC" id="2.7.7.49" evidence="1"/>
<dbReference type="Gene3D" id="1.10.340.70">
    <property type="match status" value="1"/>
</dbReference>
<proteinExistence type="predicted"/>
<dbReference type="EMBL" id="QBIY01012662">
    <property type="protein sequence ID" value="RXN19595.1"/>
    <property type="molecule type" value="Genomic_DNA"/>
</dbReference>
<keyword evidence="14" id="KW-1185">Reference proteome</keyword>
<dbReference type="FunFam" id="1.10.340.70:FF:000003">
    <property type="entry name" value="Protein CBG25708"/>
    <property type="match status" value="1"/>
</dbReference>
<keyword evidence="2" id="KW-0808">Transferase</keyword>
<feature type="domain" description="CCHC-type" evidence="11">
    <location>
        <begin position="117"/>
        <end position="133"/>
    </location>
</feature>
<evidence type="ECO:0000259" key="11">
    <source>
        <dbReference type="PROSITE" id="PS50158"/>
    </source>
</evidence>
<dbReference type="SUPFAM" id="SSF57756">
    <property type="entry name" value="Retrovirus zinc finger-like domains"/>
    <property type="match status" value="1"/>
</dbReference>
<sequence>MHCGTNLSVGLQVKFITEGYCQKKDLTFKKACDIALALELAHKDTKELGAQSTIKDTSVHKVQNAYGAKEKYKGCGSFQCNTQKRAQQQPSHKYKSSCYRCGGSNHYPTECRYRNEKCRNCGKIGHLQRACKSQRTQRSAKAQYMSDDTSETQGAVDDELFELFTIYSAQDKADGIYIDLQLNGKMVSMQLDTGASLSLIPEYIYNDKLKDCCLHPTSIRLVSYTGDKIPVLGELKVPVAYEGQQWSLPLVVVEGDKPPLLGCNWLQKISLNWKEIFSLRYVSPVSVTSLSDVLEKHRELFGDGYGKITDFKAKVRVQEGTHPIFHKPRPVPYALKDAVEKELDRLERNSIISQVGRSDWAAPIVVVPKKDKTVRLCGDYKVTVNKCILSEEYPLPNVDDLFATLAGEKFLCAQAFDACKQQLLSREEHPIAFASRTLTASEKYYAQIEKEALSIVFGVKKFYKYLYGRKFHLLMDHKPLLAILGPKSAIPTLAALRMQRWALTLLAYDYDIEYRRSSDHANADALSRLPCDSTSTGGEEETVFQVSHLDELPICAKDIATETRRNPLFSKVLDLTLSGWPSHITDEHLKPFYVRKDQLSTDQGCILWGSRVIIPPKYRERLLSELHEGHPGIVRMKALARGYLWWPGLDQDIQDLVIKCTPCELGRNQPPSAPLYPWSWATTPWERIHIDYAEIDKQHFLLIVDAHSKWVEIFPTHLTNAEKTINILRHLWASYGFPKELVSDNGPPFTSREFEEFLRKNGVRHVLSPPYHPATNGQAERVVQIFKKAWERLRAQSVAPHMRLARFLLTYRNTPHTVTERTPAELFLKRQPRIRLTLLKPDTSAVVVKHQEQQKRAHDTPSRKLRSFEVGQKVIVRNSRYPKCAWTPGVVLFKLGPLTYQVQVGERSVKVHVDHLLPSNIQDRTAAMDSIIADDFAPNVCDDGNASVTKPPVPVDTGTVSSPERRYPLRQRKTPNRLDL</sequence>
<evidence type="ECO:0000256" key="6">
    <source>
        <dbReference type="ARBA" id="ARBA00022801"/>
    </source>
</evidence>
<keyword evidence="6" id="KW-0378">Hydrolase</keyword>
<dbReference type="InterPro" id="IPR001878">
    <property type="entry name" value="Znf_CCHC"/>
</dbReference>
<dbReference type="GO" id="GO:0008270">
    <property type="term" value="F:zinc ion binding"/>
    <property type="evidence" value="ECO:0007669"/>
    <property type="project" value="UniProtKB-KW"/>
</dbReference>
<dbReference type="Gene3D" id="3.30.420.10">
    <property type="entry name" value="Ribonuclease H-like superfamily/Ribonuclease H"/>
    <property type="match status" value="1"/>
</dbReference>
<dbReference type="Gene3D" id="2.40.70.10">
    <property type="entry name" value="Acid Proteases"/>
    <property type="match status" value="1"/>
</dbReference>
<dbReference type="InterPro" id="IPR050951">
    <property type="entry name" value="Retrovirus_Pol_polyprotein"/>
</dbReference>
<evidence type="ECO:0000256" key="4">
    <source>
        <dbReference type="ARBA" id="ARBA00022722"/>
    </source>
</evidence>
<evidence type="ECO:0000313" key="13">
    <source>
        <dbReference type="EMBL" id="RXN19595.1"/>
    </source>
</evidence>
<dbReference type="SUPFAM" id="SSF53098">
    <property type="entry name" value="Ribonuclease H-like"/>
    <property type="match status" value="1"/>
</dbReference>
<dbReference type="PROSITE" id="PS50158">
    <property type="entry name" value="ZF_CCHC"/>
    <property type="match status" value="2"/>
</dbReference>
<evidence type="ECO:0000256" key="7">
    <source>
        <dbReference type="ARBA" id="ARBA00022918"/>
    </source>
</evidence>
<dbReference type="GO" id="GO:0015074">
    <property type="term" value="P:DNA integration"/>
    <property type="evidence" value="ECO:0007669"/>
    <property type="project" value="InterPro"/>
</dbReference>
<dbReference type="Gene3D" id="4.10.60.10">
    <property type="entry name" value="Zinc finger, CCHC-type"/>
    <property type="match status" value="1"/>
</dbReference>
<dbReference type="SMART" id="SM00343">
    <property type="entry name" value="ZnF_C2HC"/>
    <property type="match status" value="2"/>
</dbReference>
<dbReference type="Pfam" id="PF00665">
    <property type="entry name" value="rve"/>
    <property type="match status" value="1"/>
</dbReference>